<name>A0A4R1QPT8_9FIRM</name>
<dbReference type="Proteomes" id="UP000295184">
    <property type="component" value="Unassembled WGS sequence"/>
</dbReference>
<protein>
    <submittedName>
        <fullName evidence="4">Transcriptional regulator</fullName>
    </submittedName>
</protein>
<proteinExistence type="predicted"/>
<feature type="DNA-binding region" description="OmpR/PhoB-type" evidence="2">
    <location>
        <begin position="4"/>
        <end position="98"/>
    </location>
</feature>
<dbReference type="GO" id="GO:0003677">
    <property type="term" value="F:DNA binding"/>
    <property type="evidence" value="ECO:0007669"/>
    <property type="project" value="UniProtKB-UniRule"/>
</dbReference>
<evidence type="ECO:0000259" key="3">
    <source>
        <dbReference type="PROSITE" id="PS51755"/>
    </source>
</evidence>
<dbReference type="GO" id="GO:0006355">
    <property type="term" value="P:regulation of DNA-templated transcription"/>
    <property type="evidence" value="ECO:0007669"/>
    <property type="project" value="InterPro"/>
</dbReference>
<dbReference type="InterPro" id="IPR016032">
    <property type="entry name" value="Sig_transdc_resp-reg_C-effctor"/>
</dbReference>
<dbReference type="Pfam" id="PF00486">
    <property type="entry name" value="Trans_reg_C"/>
    <property type="match status" value="1"/>
</dbReference>
<evidence type="ECO:0000313" key="5">
    <source>
        <dbReference type="Proteomes" id="UP000295184"/>
    </source>
</evidence>
<accession>A0A4R1QPT8</accession>
<comment type="caution">
    <text evidence="4">The sequence shown here is derived from an EMBL/GenBank/DDBJ whole genome shotgun (WGS) entry which is preliminary data.</text>
</comment>
<sequence length="98" mass="11482">MVVKPVLIYGNLCIDPNQRKVCIGEENVRLTTMEFDVLYYLASHPGWSFTREQIYQCVRRDDFSAGPESVTSRIYQIRKKIKTDAICTIYGYGYRFEL</sequence>
<dbReference type="PROSITE" id="PS51755">
    <property type="entry name" value="OMPR_PHOB"/>
    <property type="match status" value="1"/>
</dbReference>
<evidence type="ECO:0000256" key="1">
    <source>
        <dbReference type="ARBA" id="ARBA00023125"/>
    </source>
</evidence>
<dbReference type="AlphaFoldDB" id="A0A4R1QPT8"/>
<dbReference type="InterPro" id="IPR036388">
    <property type="entry name" value="WH-like_DNA-bd_sf"/>
</dbReference>
<evidence type="ECO:0000256" key="2">
    <source>
        <dbReference type="PROSITE-ProRule" id="PRU01091"/>
    </source>
</evidence>
<dbReference type="Gene3D" id="1.10.10.10">
    <property type="entry name" value="Winged helix-like DNA-binding domain superfamily/Winged helix DNA-binding domain"/>
    <property type="match status" value="1"/>
</dbReference>
<gene>
    <name evidence="4" type="ORF">EDD77_11518</name>
</gene>
<evidence type="ECO:0000313" key="4">
    <source>
        <dbReference type="EMBL" id="TCL55758.1"/>
    </source>
</evidence>
<dbReference type="GO" id="GO:0000160">
    <property type="term" value="P:phosphorelay signal transduction system"/>
    <property type="evidence" value="ECO:0007669"/>
    <property type="project" value="InterPro"/>
</dbReference>
<reference evidence="4 5" key="1">
    <citation type="submission" date="2019-03" db="EMBL/GenBank/DDBJ databases">
        <title>Genomic Encyclopedia of Type Strains, Phase IV (KMG-IV): sequencing the most valuable type-strain genomes for metagenomic binning, comparative biology and taxonomic classification.</title>
        <authorList>
            <person name="Goeker M."/>
        </authorList>
    </citation>
    <scope>NUCLEOTIDE SEQUENCE [LARGE SCALE GENOMIC DNA]</scope>
    <source>
        <strain evidence="4 5">DSM 100451</strain>
    </source>
</reference>
<keyword evidence="1 2" id="KW-0238">DNA-binding</keyword>
<organism evidence="4 5">
    <name type="scientific">Allofournierella massiliensis</name>
    <dbReference type="NCBI Taxonomy" id="1650663"/>
    <lineage>
        <taxon>Bacteria</taxon>
        <taxon>Bacillati</taxon>
        <taxon>Bacillota</taxon>
        <taxon>Clostridia</taxon>
        <taxon>Eubacteriales</taxon>
        <taxon>Oscillospiraceae</taxon>
        <taxon>Allofournierella</taxon>
    </lineage>
</organism>
<dbReference type="SUPFAM" id="SSF46894">
    <property type="entry name" value="C-terminal effector domain of the bipartite response regulators"/>
    <property type="match status" value="1"/>
</dbReference>
<dbReference type="SMART" id="SM00862">
    <property type="entry name" value="Trans_reg_C"/>
    <property type="match status" value="1"/>
</dbReference>
<dbReference type="STRING" id="1650663.GCA_001486665_02385"/>
<dbReference type="CDD" id="cd00383">
    <property type="entry name" value="trans_reg_C"/>
    <property type="match status" value="1"/>
</dbReference>
<dbReference type="EMBL" id="SLUM01000015">
    <property type="protein sequence ID" value="TCL55758.1"/>
    <property type="molecule type" value="Genomic_DNA"/>
</dbReference>
<dbReference type="InterPro" id="IPR001867">
    <property type="entry name" value="OmpR/PhoB-type_DNA-bd"/>
</dbReference>
<feature type="domain" description="OmpR/PhoB-type" evidence="3">
    <location>
        <begin position="4"/>
        <end position="98"/>
    </location>
</feature>